<dbReference type="NCBIfam" id="TIGR00304">
    <property type="entry name" value="TIGR00304 family membrane protein"/>
    <property type="match status" value="1"/>
</dbReference>
<evidence type="ECO:0008006" key="4">
    <source>
        <dbReference type="Google" id="ProtNLM"/>
    </source>
</evidence>
<name>B1L507_KORCO</name>
<keyword evidence="1" id="KW-0472">Membrane</keyword>
<dbReference type="EnsemblBacteria" id="ACB07536">
    <property type="protein sequence ID" value="ACB07536"/>
    <property type="gene ID" value="Kcr_0789"/>
</dbReference>
<dbReference type="AlphaFoldDB" id="B1L507"/>
<reference evidence="2 3" key="1">
    <citation type="journal article" date="2008" name="Proc. Natl. Acad. Sci. U.S.A.">
        <title>A korarchaeal genome reveals new insights into the evolution of the Archaea.</title>
        <authorList>
            <person name="Elkins J.G."/>
            <person name="Podar M."/>
            <person name="Graham D.E."/>
            <person name="Makarova K.S."/>
            <person name="Wolf Y."/>
            <person name="Randau L."/>
            <person name="Hedlund B.P."/>
            <person name="Brochier-Armanet C."/>
            <person name="Kunin V."/>
            <person name="Anderson I."/>
            <person name="Lapidus A."/>
            <person name="Goltsman E."/>
            <person name="Barry K."/>
            <person name="Koonin E.V."/>
            <person name="Hugenholtz P."/>
            <person name="Kyrpides N."/>
            <person name="Wanner G."/>
            <person name="Richardson P."/>
            <person name="Keller M."/>
            <person name="Stetter K.O."/>
        </authorList>
    </citation>
    <scope>NUCLEOTIDE SEQUENCE [LARGE SCALE GENOMIC DNA]</scope>
    <source>
        <strain evidence="3">OPF8</strain>
    </source>
</reference>
<dbReference type="Pfam" id="PF01998">
    <property type="entry name" value="DUF131"/>
    <property type="match status" value="1"/>
</dbReference>
<feature type="transmembrane region" description="Helical" evidence="1">
    <location>
        <begin position="50"/>
        <end position="68"/>
    </location>
</feature>
<evidence type="ECO:0000313" key="2">
    <source>
        <dbReference type="EMBL" id="ACB07536.1"/>
    </source>
</evidence>
<accession>B1L507</accession>
<dbReference type="InParanoid" id="B1L507"/>
<evidence type="ECO:0000313" key="3">
    <source>
        <dbReference type="Proteomes" id="UP000001686"/>
    </source>
</evidence>
<dbReference type="InterPro" id="IPR002849">
    <property type="entry name" value="DUF131"/>
</dbReference>
<dbReference type="KEGG" id="kcr:Kcr_0789"/>
<dbReference type="EMBL" id="CP000968">
    <property type="protein sequence ID" value="ACB07536.1"/>
    <property type="molecule type" value="Genomic_DNA"/>
</dbReference>
<dbReference type="STRING" id="374847.Kcr_0789"/>
<dbReference type="Proteomes" id="UP000001686">
    <property type="component" value="Chromosome"/>
</dbReference>
<proteinExistence type="predicted"/>
<organism evidence="2 3">
    <name type="scientific">Korarchaeum cryptofilum (strain OPF8)</name>
    <dbReference type="NCBI Taxonomy" id="374847"/>
    <lineage>
        <taxon>Archaea</taxon>
        <taxon>Thermoproteota</taxon>
        <taxon>Candidatus Korarchaeia</taxon>
        <taxon>Candidatus Korarchaeales</taxon>
        <taxon>Candidatus Korarchaeaceae</taxon>
        <taxon>Candidatus Korarchaeum</taxon>
    </lineage>
</organism>
<evidence type="ECO:0000256" key="1">
    <source>
        <dbReference type="SAM" id="Phobius"/>
    </source>
</evidence>
<sequence length="70" mass="7598">MLIVAFLLILMGFILLSLGGEREVRGGGVLIIGPLPIIFGTDQRVAKGLIILALILTIVTFMIFVMGWSR</sequence>
<gene>
    <name evidence="2" type="ordered locus">Kcr_0789</name>
</gene>
<protein>
    <recommendedName>
        <fullName evidence="4">DUF131 domain-containing protein</fullName>
    </recommendedName>
</protein>
<dbReference type="HOGENOM" id="CLU_149108_3_0_2"/>
<keyword evidence="3" id="KW-1185">Reference proteome</keyword>
<keyword evidence="1" id="KW-0812">Transmembrane</keyword>
<keyword evidence="1" id="KW-1133">Transmembrane helix</keyword>